<dbReference type="CDD" id="cd00009">
    <property type="entry name" value="AAA"/>
    <property type="match status" value="1"/>
</dbReference>
<reference evidence="14 15" key="1">
    <citation type="submission" date="2017-11" db="EMBL/GenBank/DDBJ databases">
        <title>Genome sequence of Entomoplasma luminosum PIMN-1 (ATCC 49195).</title>
        <authorList>
            <person name="Lo W.-S."/>
            <person name="Gasparich G.E."/>
            <person name="Kuo C.-H."/>
        </authorList>
    </citation>
    <scope>NUCLEOTIDE SEQUENCE [LARGE SCALE GENOMIC DNA]</scope>
    <source>
        <strain evidence="14 15">PIMN-1</strain>
    </source>
</reference>
<evidence type="ECO:0000313" key="15">
    <source>
        <dbReference type="Proteomes" id="UP000232063"/>
    </source>
</evidence>
<evidence type="ECO:0000256" key="2">
    <source>
        <dbReference type="ARBA" id="ARBA00022490"/>
    </source>
</evidence>
<dbReference type="SUPFAM" id="SSF48295">
    <property type="entry name" value="TrpR-like"/>
    <property type="match status" value="1"/>
</dbReference>
<feature type="region of interest" description="Domain IV, binds dsDNA" evidence="8">
    <location>
        <begin position="319"/>
        <end position="440"/>
    </location>
</feature>
<dbReference type="AlphaFoldDB" id="A0A2K8NSS3"/>
<keyword evidence="5 8" id="KW-0067">ATP-binding</keyword>
<feature type="binding site" evidence="8">
    <location>
        <position position="142"/>
    </location>
    <ligand>
        <name>ATP</name>
        <dbReference type="ChEBI" id="CHEBI:30616"/>
    </ligand>
</feature>
<dbReference type="GO" id="GO:0005524">
    <property type="term" value="F:ATP binding"/>
    <property type="evidence" value="ECO:0007669"/>
    <property type="project" value="UniProtKB-UniRule"/>
</dbReference>
<evidence type="ECO:0000256" key="3">
    <source>
        <dbReference type="ARBA" id="ARBA00022705"/>
    </source>
</evidence>
<dbReference type="RefSeq" id="WP_025734297.1">
    <property type="nucleotide sequence ID" value="NZ_CP024963.1"/>
</dbReference>
<evidence type="ECO:0000256" key="8">
    <source>
        <dbReference type="HAMAP-Rule" id="MF_00377"/>
    </source>
</evidence>
<protein>
    <recommendedName>
        <fullName evidence="8 9">Chromosomal replication initiator protein DnaA</fullName>
    </recommendedName>
</protein>
<dbReference type="EMBL" id="CP024963">
    <property type="protein sequence ID" value="ATZ16890.1"/>
    <property type="molecule type" value="Genomic_DNA"/>
</dbReference>
<evidence type="ECO:0000256" key="4">
    <source>
        <dbReference type="ARBA" id="ARBA00022741"/>
    </source>
</evidence>
<evidence type="ECO:0000256" key="1">
    <source>
        <dbReference type="ARBA" id="ARBA00006583"/>
    </source>
</evidence>
<comment type="similarity">
    <text evidence="1 8 11">Belongs to the DnaA family.</text>
</comment>
<dbReference type="PRINTS" id="PR00051">
    <property type="entry name" value="DNAA"/>
</dbReference>
<feature type="region of interest" description="Domain I, interacts with DnaA modulators" evidence="8">
    <location>
        <begin position="1"/>
        <end position="97"/>
    </location>
</feature>
<comment type="domain">
    <text evidence="8">Domain I is involved in oligomerization and binding regulators, domain II is flexibile and of varying length in different bacteria, domain III forms the AAA+ region, while domain IV binds dsDNA.</text>
</comment>
<dbReference type="PANTHER" id="PTHR30050:SF2">
    <property type="entry name" value="CHROMOSOMAL REPLICATION INITIATOR PROTEIN DNAA"/>
    <property type="match status" value="1"/>
</dbReference>
<evidence type="ECO:0000256" key="9">
    <source>
        <dbReference type="NCBIfam" id="TIGR00362"/>
    </source>
</evidence>
<sequence>MTEFSIWEKLKEELSQDAKIDQKVYNSYISKANLIENQKNDYTLVVKSSIGARLVEQFLPNISEIIKKYTNQLPQIDIITNEEFKKQEKINNEIINKVATDYEFSFEHFIHGPSNTLAFRAAWSVVENPAQWSPLFIYGDSGLGKTHLLKAIEYEIKNKQPNLKVKYITSEEFGHQVVEAIQNGSDAIEKWKKDFISNDFLLIDDIQFLAKKEKTNEILFTIFNHFLENKKQLVFSSDKVPDQLNGFDNRLITRFNLGLTTQIKPLDLDTALDIVDAEFKTQGLNKEVPEEVKNHCAKFYANDVRKIKGCIRKIVFWISTTEDSVLDIDLLNEIFKDIPVVNLGILNVKKIKEVVSEKYGVALKTLDGKVRTKENVNARHVAMYLTREILGHSLTAIGSEFGGRDHTTVMSGIKKIENSIKAEKSFKNQIEALKNKIMSK</sequence>
<dbReference type="NCBIfam" id="TIGR00362">
    <property type="entry name" value="DnaA"/>
    <property type="match status" value="1"/>
</dbReference>
<dbReference type="InterPro" id="IPR038454">
    <property type="entry name" value="DnaA_N_sf"/>
</dbReference>
<dbReference type="InterPro" id="IPR027417">
    <property type="entry name" value="P-loop_NTPase"/>
</dbReference>
<dbReference type="CDD" id="cd06571">
    <property type="entry name" value="Bac_DnaA_C"/>
    <property type="match status" value="1"/>
</dbReference>
<dbReference type="GO" id="GO:0006270">
    <property type="term" value="P:DNA replication initiation"/>
    <property type="evidence" value="ECO:0007669"/>
    <property type="project" value="UniProtKB-UniRule"/>
</dbReference>
<dbReference type="OrthoDB" id="9807019at2"/>
<dbReference type="GO" id="GO:0005886">
    <property type="term" value="C:plasma membrane"/>
    <property type="evidence" value="ECO:0007669"/>
    <property type="project" value="TreeGrafter"/>
</dbReference>
<evidence type="ECO:0000256" key="11">
    <source>
        <dbReference type="RuleBase" id="RU004227"/>
    </source>
</evidence>
<dbReference type="Gene3D" id="3.40.50.300">
    <property type="entry name" value="P-loop containing nucleotide triphosphate hydrolases"/>
    <property type="match status" value="1"/>
</dbReference>
<dbReference type="SMART" id="SM00382">
    <property type="entry name" value="AAA"/>
    <property type="match status" value="1"/>
</dbReference>
<organism evidence="14 15">
    <name type="scientific">Williamsoniiplasma luminosum</name>
    <dbReference type="NCBI Taxonomy" id="214888"/>
    <lineage>
        <taxon>Bacteria</taxon>
        <taxon>Bacillati</taxon>
        <taxon>Mycoplasmatota</taxon>
        <taxon>Mollicutes</taxon>
        <taxon>Entomoplasmatales</taxon>
        <taxon>Williamsoniiplasma</taxon>
    </lineage>
</organism>
<evidence type="ECO:0000256" key="7">
    <source>
        <dbReference type="ARBA" id="ARBA00023125"/>
    </source>
</evidence>
<dbReference type="Gene3D" id="1.10.8.60">
    <property type="match status" value="1"/>
</dbReference>
<evidence type="ECO:0000256" key="6">
    <source>
        <dbReference type="ARBA" id="ARBA00023121"/>
    </source>
</evidence>
<keyword evidence="7 8" id="KW-0238">DNA-binding</keyword>
<comment type="subunit">
    <text evidence="8">Oligomerizes as a right-handed, spiral filament on DNA at oriC.</text>
</comment>
<comment type="caution">
    <text evidence="8">Lacks conserved residue(s) required for the propagation of feature annotation.</text>
</comment>
<dbReference type="InterPro" id="IPR013159">
    <property type="entry name" value="DnaA_C"/>
</dbReference>
<feature type="binding site" evidence="8">
    <location>
        <position position="145"/>
    </location>
    <ligand>
        <name>ATP</name>
        <dbReference type="ChEBI" id="CHEBI:30616"/>
    </ligand>
</feature>
<feature type="binding site" evidence="8">
    <location>
        <position position="144"/>
    </location>
    <ligand>
        <name>ATP</name>
        <dbReference type="ChEBI" id="CHEBI:30616"/>
    </ligand>
</feature>
<dbReference type="KEGG" id="elj:ELUMI_v1c01650"/>
<dbReference type="InterPro" id="IPR013317">
    <property type="entry name" value="DnaA_dom"/>
</dbReference>
<dbReference type="SMART" id="SM00760">
    <property type="entry name" value="Bac_DnaA_C"/>
    <property type="match status" value="1"/>
</dbReference>
<comment type="function">
    <text evidence="8 10">Plays an essential role in the initiation and regulation of chromosomal replication. ATP-DnaA binds to the origin of replication (oriC) to initiate formation of the DNA replication initiation complex once per cell cycle. Binds the DnaA box (a 9 base pair repeat at the origin) and separates the double-stranded (ds)DNA. Forms a right-handed helical filament on oriC DNA; dsDNA binds to the exterior of the filament while single-stranded (ss)DNA is stabiized in the filament's interior. The ATP-DnaA-oriC complex binds and stabilizes one strand of the AT-rich DNA unwinding element (DUE), permitting loading of DNA polymerase. After initiation quickly degrades to an ADP-DnaA complex that is not apt for DNA replication. Binds acidic phospholipids.</text>
</comment>
<dbReference type="InterPro" id="IPR001957">
    <property type="entry name" value="Chromosome_initiator_DnaA"/>
</dbReference>
<proteinExistence type="inferred from homology"/>
<dbReference type="Pfam" id="PF08299">
    <property type="entry name" value="Bac_DnaA_C"/>
    <property type="match status" value="1"/>
</dbReference>
<keyword evidence="4 8" id="KW-0547">Nucleotide-binding</keyword>
<dbReference type="SUPFAM" id="SSF52540">
    <property type="entry name" value="P-loop containing nucleoside triphosphate hydrolases"/>
    <property type="match status" value="1"/>
</dbReference>
<dbReference type="GO" id="GO:0005737">
    <property type="term" value="C:cytoplasm"/>
    <property type="evidence" value="ECO:0007669"/>
    <property type="project" value="UniProtKB-SubCell"/>
</dbReference>
<dbReference type="InterPro" id="IPR010921">
    <property type="entry name" value="Trp_repressor/repl_initiator"/>
</dbReference>
<dbReference type="GO" id="GO:0008289">
    <property type="term" value="F:lipid binding"/>
    <property type="evidence" value="ECO:0007669"/>
    <property type="project" value="UniProtKB-KW"/>
</dbReference>
<dbReference type="GO" id="GO:0006275">
    <property type="term" value="P:regulation of DNA replication"/>
    <property type="evidence" value="ECO:0007669"/>
    <property type="project" value="UniProtKB-UniRule"/>
</dbReference>
<evidence type="ECO:0000259" key="13">
    <source>
        <dbReference type="SMART" id="SM00760"/>
    </source>
</evidence>
<evidence type="ECO:0000313" key="14">
    <source>
        <dbReference type="EMBL" id="ATZ16890.1"/>
    </source>
</evidence>
<feature type="domain" description="AAA+ ATPase" evidence="12">
    <location>
        <begin position="131"/>
        <end position="267"/>
    </location>
</feature>
<gene>
    <name evidence="8 14" type="primary">dnaA</name>
    <name evidence="14" type="ORF">ELUMI_v1c01650</name>
</gene>
<dbReference type="Proteomes" id="UP000232063">
    <property type="component" value="Chromosome"/>
</dbReference>
<feature type="binding site" evidence="8">
    <location>
        <position position="146"/>
    </location>
    <ligand>
        <name>ATP</name>
        <dbReference type="ChEBI" id="CHEBI:30616"/>
    </ligand>
</feature>
<comment type="subcellular location">
    <subcellularLocation>
        <location evidence="8">Cytoplasm</location>
    </subcellularLocation>
</comment>
<feature type="domain" description="Chromosomal replication initiator DnaA C-terminal" evidence="13">
    <location>
        <begin position="347"/>
        <end position="416"/>
    </location>
</feature>
<keyword evidence="15" id="KW-1185">Reference proteome</keyword>
<dbReference type="PROSITE" id="PS01008">
    <property type="entry name" value="DNAA"/>
    <property type="match status" value="1"/>
</dbReference>
<dbReference type="Pfam" id="PF00308">
    <property type="entry name" value="Bac_DnaA"/>
    <property type="match status" value="1"/>
</dbReference>
<name>A0A2K8NSS3_9MOLU</name>
<dbReference type="GO" id="GO:0003688">
    <property type="term" value="F:DNA replication origin binding"/>
    <property type="evidence" value="ECO:0007669"/>
    <property type="project" value="UniProtKB-UniRule"/>
</dbReference>
<dbReference type="InterPro" id="IPR018312">
    <property type="entry name" value="Chromosome_initiator_DnaA_CS"/>
</dbReference>
<dbReference type="InterPro" id="IPR003593">
    <property type="entry name" value="AAA+_ATPase"/>
</dbReference>
<evidence type="ECO:0000256" key="10">
    <source>
        <dbReference type="RuleBase" id="RU000577"/>
    </source>
</evidence>
<keyword evidence="3 8" id="KW-0235">DNA replication</keyword>
<evidence type="ECO:0000259" key="12">
    <source>
        <dbReference type="SMART" id="SM00382"/>
    </source>
</evidence>
<dbReference type="InterPro" id="IPR020591">
    <property type="entry name" value="Chromosome_initiator_DnaA-like"/>
</dbReference>
<dbReference type="HAMAP" id="MF_00377">
    <property type="entry name" value="DnaA_bact"/>
    <property type="match status" value="1"/>
</dbReference>
<keyword evidence="2 8" id="KW-0963">Cytoplasm</keyword>
<dbReference type="Gene3D" id="3.30.300.180">
    <property type="match status" value="1"/>
</dbReference>
<keyword evidence="6 8" id="KW-0446">Lipid-binding</keyword>
<accession>A0A2K8NSS3</accession>
<dbReference type="PANTHER" id="PTHR30050">
    <property type="entry name" value="CHROMOSOMAL REPLICATION INITIATOR PROTEIN DNAA"/>
    <property type="match status" value="1"/>
</dbReference>
<evidence type="ECO:0000256" key="5">
    <source>
        <dbReference type="ARBA" id="ARBA00022840"/>
    </source>
</evidence>
<dbReference type="Gene3D" id="1.10.1750.10">
    <property type="match status" value="1"/>
</dbReference>